<dbReference type="InterPro" id="IPR036038">
    <property type="entry name" value="Aminotransferase-like"/>
</dbReference>
<reference evidence="5 6" key="1">
    <citation type="submission" date="2017-10" db="EMBL/GenBank/DDBJ databases">
        <title>Bacillus sp. nov., a halophilic bacterium isolated from a Keqin Lake.</title>
        <authorList>
            <person name="Wang H."/>
        </authorList>
    </citation>
    <scope>NUCLEOTIDE SEQUENCE [LARGE SCALE GENOMIC DNA]</scope>
    <source>
        <strain evidence="5 6">KCTC 13187</strain>
    </source>
</reference>
<dbReference type="GO" id="GO:0005829">
    <property type="term" value="C:cytosol"/>
    <property type="evidence" value="ECO:0007669"/>
    <property type="project" value="TreeGrafter"/>
</dbReference>
<dbReference type="AlphaFoldDB" id="A0A3A9K423"/>
<dbReference type="InterPro" id="IPR050571">
    <property type="entry name" value="Class-IV_PLP-Dep_Aminotrnsfr"/>
</dbReference>
<dbReference type="InterPro" id="IPR043131">
    <property type="entry name" value="BCAT-like_N"/>
</dbReference>
<dbReference type="InterPro" id="IPR001544">
    <property type="entry name" value="Aminotrans_IV"/>
</dbReference>
<evidence type="ECO:0000256" key="4">
    <source>
        <dbReference type="ARBA" id="ARBA00022898"/>
    </source>
</evidence>
<dbReference type="PANTHER" id="PTHR42743:SF11">
    <property type="entry name" value="AMINODEOXYCHORISMATE LYASE"/>
    <property type="match status" value="1"/>
</dbReference>
<protein>
    <submittedName>
        <fullName evidence="5">4-amino-4-deoxychorismate lyase</fullName>
    </submittedName>
</protein>
<dbReference type="FunFam" id="3.20.10.10:FF:000002">
    <property type="entry name" value="D-alanine aminotransferase"/>
    <property type="match status" value="1"/>
</dbReference>
<proteinExistence type="inferred from homology"/>
<dbReference type="CDD" id="cd00449">
    <property type="entry name" value="PLPDE_IV"/>
    <property type="match status" value="1"/>
</dbReference>
<comment type="subunit">
    <text evidence="3">Homodimer.</text>
</comment>
<keyword evidence="6" id="KW-1185">Reference proteome</keyword>
<dbReference type="Gene3D" id="3.30.470.10">
    <property type="match status" value="1"/>
</dbReference>
<dbReference type="GO" id="GO:0008652">
    <property type="term" value="P:amino acid biosynthetic process"/>
    <property type="evidence" value="ECO:0007669"/>
    <property type="project" value="UniProtKB-ARBA"/>
</dbReference>
<dbReference type="InterPro" id="IPR043132">
    <property type="entry name" value="BCAT-like_C"/>
</dbReference>
<dbReference type="SUPFAM" id="SSF56752">
    <property type="entry name" value="D-aminoacid aminotransferase-like PLP-dependent enzymes"/>
    <property type="match status" value="1"/>
</dbReference>
<dbReference type="RefSeq" id="WP_110938024.1">
    <property type="nucleotide sequence ID" value="NZ_KZ614147.1"/>
</dbReference>
<sequence>MYLFVDGEFLPAEEVQVSPFDHGFLYGLGLFETFRTYEGHPFLLDDHMKRLHDSAKEMNLKLDTYDRETITKVIEELLRLNELTDGYFRWNVSAGERGIGLSTEEYEKPRTIVYVKPLPSKKKFGKKAQTLTLRRNSAEGSKRLKSHHYLNNILGKRELGDSADAEGIFLTEDGFLSEGVVSNLFWYKDKTLYTPDLTCSCLDGVTRQFLMGLADRAGFSVMEGRYSEAAALCAEEIMVTNSVQEIVAIDKWNDTVFPGVKGVFFQQMQNQYERYVTSLWSKADL</sequence>
<dbReference type="EMBL" id="PDOE01000020">
    <property type="protein sequence ID" value="RKL65232.1"/>
    <property type="molecule type" value="Genomic_DNA"/>
</dbReference>
<accession>A0A3A9K423</accession>
<dbReference type="Pfam" id="PF01063">
    <property type="entry name" value="Aminotran_4"/>
    <property type="match status" value="1"/>
</dbReference>
<evidence type="ECO:0000313" key="5">
    <source>
        <dbReference type="EMBL" id="RKL65232.1"/>
    </source>
</evidence>
<comment type="cofactor">
    <cofactor evidence="1">
        <name>pyridoxal 5'-phosphate</name>
        <dbReference type="ChEBI" id="CHEBI:597326"/>
    </cofactor>
</comment>
<evidence type="ECO:0000313" key="6">
    <source>
        <dbReference type="Proteomes" id="UP000281498"/>
    </source>
</evidence>
<evidence type="ECO:0000256" key="1">
    <source>
        <dbReference type="ARBA" id="ARBA00001933"/>
    </source>
</evidence>
<keyword evidence="4" id="KW-0663">Pyridoxal phosphate</keyword>
<dbReference type="GO" id="GO:0016829">
    <property type="term" value="F:lyase activity"/>
    <property type="evidence" value="ECO:0007669"/>
    <property type="project" value="UniProtKB-KW"/>
</dbReference>
<organism evidence="5 6">
    <name type="scientific">Salipaludibacillus neizhouensis</name>
    <dbReference type="NCBI Taxonomy" id="885475"/>
    <lineage>
        <taxon>Bacteria</taxon>
        <taxon>Bacillati</taxon>
        <taxon>Bacillota</taxon>
        <taxon>Bacilli</taxon>
        <taxon>Bacillales</taxon>
        <taxon>Bacillaceae</taxon>
    </lineage>
</organism>
<dbReference type="Proteomes" id="UP000281498">
    <property type="component" value="Unassembled WGS sequence"/>
</dbReference>
<comment type="similarity">
    <text evidence="2">Belongs to the class-IV pyridoxal-phosphate-dependent aminotransferase family.</text>
</comment>
<name>A0A3A9K423_9BACI</name>
<evidence type="ECO:0000256" key="2">
    <source>
        <dbReference type="ARBA" id="ARBA00009320"/>
    </source>
</evidence>
<comment type="caution">
    <text evidence="5">The sequence shown here is derived from an EMBL/GenBank/DDBJ whole genome shotgun (WGS) entry which is preliminary data.</text>
</comment>
<gene>
    <name evidence="5" type="ORF">CR203_21960</name>
</gene>
<keyword evidence="5" id="KW-0456">Lyase</keyword>
<dbReference type="OrthoDB" id="9805628at2"/>
<dbReference type="Gene3D" id="3.20.10.10">
    <property type="entry name" value="D-amino Acid Aminotransferase, subunit A, domain 2"/>
    <property type="match status" value="1"/>
</dbReference>
<dbReference type="NCBIfam" id="NF005800">
    <property type="entry name" value="PRK07650.1"/>
    <property type="match status" value="1"/>
</dbReference>
<dbReference type="PANTHER" id="PTHR42743">
    <property type="entry name" value="AMINO-ACID AMINOTRANSFERASE"/>
    <property type="match status" value="1"/>
</dbReference>
<evidence type="ECO:0000256" key="3">
    <source>
        <dbReference type="ARBA" id="ARBA00011738"/>
    </source>
</evidence>
<dbReference type="GO" id="GO:0046394">
    <property type="term" value="P:carboxylic acid biosynthetic process"/>
    <property type="evidence" value="ECO:0007669"/>
    <property type="project" value="UniProtKB-ARBA"/>
</dbReference>